<dbReference type="RefSeq" id="XP_017980401.1">
    <property type="nucleotide sequence ID" value="XM_018124912.1"/>
</dbReference>
<evidence type="ECO:0000256" key="3">
    <source>
        <dbReference type="ARBA" id="ARBA00023125"/>
    </source>
</evidence>
<gene>
    <name evidence="8" type="primary">LOC18594354</name>
</gene>
<dbReference type="GO" id="GO:0006355">
    <property type="term" value="P:regulation of DNA-templated transcription"/>
    <property type="evidence" value="ECO:0007669"/>
    <property type="project" value="InterPro"/>
</dbReference>
<evidence type="ECO:0000259" key="6">
    <source>
        <dbReference type="PROSITE" id="PS51005"/>
    </source>
</evidence>
<organism evidence="7 8">
    <name type="scientific">Theobroma cacao</name>
    <name type="common">Cacao</name>
    <name type="synonym">Cocoa</name>
    <dbReference type="NCBI Taxonomy" id="3641"/>
    <lineage>
        <taxon>Eukaryota</taxon>
        <taxon>Viridiplantae</taxon>
        <taxon>Streptophyta</taxon>
        <taxon>Embryophyta</taxon>
        <taxon>Tracheophyta</taxon>
        <taxon>Spermatophyta</taxon>
        <taxon>Magnoliopsida</taxon>
        <taxon>eudicotyledons</taxon>
        <taxon>Gunneridae</taxon>
        <taxon>Pentapetalae</taxon>
        <taxon>rosids</taxon>
        <taxon>malvids</taxon>
        <taxon>Malvales</taxon>
        <taxon>Malvaceae</taxon>
        <taxon>Byttnerioideae</taxon>
        <taxon>Theobroma</taxon>
    </lineage>
</organism>
<evidence type="ECO:0000256" key="4">
    <source>
        <dbReference type="ARBA" id="ARBA00023163"/>
    </source>
</evidence>
<dbReference type="AlphaFoldDB" id="A0AB32WR90"/>
<keyword evidence="3" id="KW-0238">DNA-binding</keyword>
<keyword evidence="2" id="KW-0805">Transcription regulation</keyword>
<reference evidence="7" key="1">
    <citation type="journal article" date="1997" name="Nucleic Acids Res.">
        <title>tRNAscan-SE: a program for improved detection of transfer RNA genes in genomic sequence.</title>
        <authorList>
            <person name="Lowe T.M."/>
            <person name="Eddy S.R."/>
        </authorList>
    </citation>
    <scope>NUCLEOTIDE SEQUENCE [LARGE SCALE GENOMIC DNA]</scope>
    <source>
        <strain evidence="7">r\B97-61/B2</strain>
    </source>
</reference>
<dbReference type="SUPFAM" id="SSF101941">
    <property type="entry name" value="NAC domain"/>
    <property type="match status" value="1"/>
</dbReference>
<proteinExistence type="predicted"/>
<dbReference type="Pfam" id="PF02365">
    <property type="entry name" value="NAM"/>
    <property type="match status" value="1"/>
</dbReference>
<dbReference type="PANTHER" id="PTHR31989">
    <property type="entry name" value="NAC DOMAIN-CONTAINING PROTEIN 82-RELATED"/>
    <property type="match status" value="1"/>
</dbReference>
<sequence>MATNGLSTSAPLVFIRKNYVFWSMKIQSYLRAFNLWEVVKTETKPVQRHADPTLAQIRQFEEDKAKSMNFKITGKSRLHLDQQVIKDFDLYGEKEPWEIWELYGGDNLRSGEDVYFFTRLKKKTQNSSKMNRLIGTGTWMITGPVEAITYSQLSAQPLGFKKRLIKFVVNSKGLSSILDYNFFPSTAC</sequence>
<dbReference type="PROSITE" id="PS51005">
    <property type="entry name" value="NAC"/>
    <property type="match status" value="1"/>
</dbReference>
<evidence type="ECO:0000256" key="2">
    <source>
        <dbReference type="ARBA" id="ARBA00023015"/>
    </source>
</evidence>
<feature type="domain" description="NAC" evidence="6">
    <location>
        <begin position="54"/>
        <end position="188"/>
    </location>
</feature>
<dbReference type="InterPro" id="IPR025314">
    <property type="entry name" value="DUF4219"/>
</dbReference>
<dbReference type="InterPro" id="IPR036093">
    <property type="entry name" value="NAC_dom_sf"/>
</dbReference>
<dbReference type="GO" id="GO:0003677">
    <property type="term" value="F:DNA binding"/>
    <property type="evidence" value="ECO:0007669"/>
    <property type="project" value="UniProtKB-KW"/>
</dbReference>
<dbReference type="InterPro" id="IPR003441">
    <property type="entry name" value="NAC-dom"/>
</dbReference>
<dbReference type="Gramene" id="Tc07v2_t010340.2">
    <property type="protein sequence ID" value="Tc07v2_p010340.2"/>
    <property type="gene ID" value="Tc07v2_g010340"/>
</dbReference>
<dbReference type="GO" id="GO:0005634">
    <property type="term" value="C:nucleus"/>
    <property type="evidence" value="ECO:0007669"/>
    <property type="project" value="UniProtKB-SubCell"/>
</dbReference>
<reference evidence="8" key="2">
    <citation type="submission" date="2025-08" db="UniProtKB">
        <authorList>
            <consortium name="RefSeq"/>
        </authorList>
    </citation>
    <scope>IDENTIFICATION</scope>
</reference>
<protein>
    <submittedName>
        <fullName evidence="8">NAC domain-containing protein 72 isoform X1</fullName>
    </submittedName>
</protein>
<dbReference type="Proteomes" id="UP000694886">
    <property type="component" value="Chromosome 7"/>
</dbReference>
<keyword evidence="5" id="KW-0539">Nucleus</keyword>
<keyword evidence="4" id="KW-0804">Transcription</keyword>
<name>A0AB32WR90_THECC</name>
<evidence type="ECO:0000256" key="5">
    <source>
        <dbReference type="ARBA" id="ARBA00023242"/>
    </source>
</evidence>
<evidence type="ECO:0000256" key="1">
    <source>
        <dbReference type="ARBA" id="ARBA00004123"/>
    </source>
</evidence>
<evidence type="ECO:0000313" key="7">
    <source>
        <dbReference type="Proteomes" id="UP000694886"/>
    </source>
</evidence>
<accession>A0AB32WR90</accession>
<dbReference type="GeneID" id="18594354"/>
<comment type="subcellular location">
    <subcellularLocation>
        <location evidence="1">Nucleus</location>
    </subcellularLocation>
</comment>
<evidence type="ECO:0000313" key="8">
    <source>
        <dbReference type="RefSeq" id="XP_017980401.1"/>
    </source>
</evidence>
<dbReference type="KEGG" id="tcc:18594354"/>
<dbReference type="Pfam" id="PF13961">
    <property type="entry name" value="DUF4219"/>
    <property type="match status" value="1"/>
</dbReference>
<dbReference type="Gene3D" id="2.170.150.80">
    <property type="entry name" value="NAC domain"/>
    <property type="match status" value="1"/>
</dbReference>